<dbReference type="AlphaFoldDB" id="A0AAV0BQ56"/>
<organism evidence="1 2">
    <name type="scientific">Phakopsora pachyrhizi</name>
    <name type="common">Asian soybean rust disease fungus</name>
    <dbReference type="NCBI Taxonomy" id="170000"/>
    <lineage>
        <taxon>Eukaryota</taxon>
        <taxon>Fungi</taxon>
        <taxon>Dikarya</taxon>
        <taxon>Basidiomycota</taxon>
        <taxon>Pucciniomycotina</taxon>
        <taxon>Pucciniomycetes</taxon>
        <taxon>Pucciniales</taxon>
        <taxon>Phakopsoraceae</taxon>
        <taxon>Phakopsora</taxon>
    </lineage>
</organism>
<evidence type="ECO:0000313" key="2">
    <source>
        <dbReference type="Proteomes" id="UP001153365"/>
    </source>
</evidence>
<protein>
    <submittedName>
        <fullName evidence="1">Uncharacterized protein</fullName>
    </submittedName>
</protein>
<accession>A0AAV0BQ56</accession>
<dbReference type="Proteomes" id="UP001153365">
    <property type="component" value="Unassembled WGS sequence"/>
</dbReference>
<dbReference type="InterPro" id="IPR027417">
    <property type="entry name" value="P-loop_NTPase"/>
</dbReference>
<dbReference type="EMBL" id="CALTRL010005904">
    <property type="protein sequence ID" value="CAH7687733.1"/>
    <property type="molecule type" value="Genomic_DNA"/>
</dbReference>
<reference evidence="1" key="1">
    <citation type="submission" date="2022-06" db="EMBL/GenBank/DDBJ databases">
        <authorList>
            <consortium name="SYNGENTA / RWTH Aachen University"/>
        </authorList>
    </citation>
    <scope>NUCLEOTIDE SEQUENCE</scope>
</reference>
<dbReference type="Gene3D" id="3.40.50.300">
    <property type="entry name" value="P-loop containing nucleotide triphosphate hydrolases"/>
    <property type="match status" value="1"/>
</dbReference>
<comment type="caution">
    <text evidence="1">The sequence shown here is derived from an EMBL/GenBank/DDBJ whole genome shotgun (WGS) entry which is preliminary data.</text>
</comment>
<keyword evidence="2" id="KW-1185">Reference proteome</keyword>
<proteinExistence type="predicted"/>
<sequence length="63" mass="6968">MFNVESLKSATLATVSICEMVWFSKDAVMPDMVYNSNLKSTYFVALDAVEEDSSLIGLIWAQG</sequence>
<evidence type="ECO:0000313" key="1">
    <source>
        <dbReference type="EMBL" id="CAH7687733.1"/>
    </source>
</evidence>
<name>A0AAV0BQ56_PHAPC</name>
<gene>
    <name evidence="1" type="ORF">PPACK8108_LOCUS22563</name>
</gene>